<sequence length="462" mass="48520">MRRPGRPRLPWENPSVTIALVVALVVAIGIAGIAIVVGPLGADGDVAGGGGPRQTPLRASTARGDDGTIRVTVTGRVRPAEARDGAAIHVLARAEDYGACPVPQVRPDRTIAVPAGATPVRWRVDVGPAPGGRLPSGEPIRMLGDVTTPGVAARTLCVHLVRGGTDPAVLRTLAVATPDASSSGGAGVGTPLLEDAIVLALIVAMVVAVVAGTLAILVVEARRRGRSWALPALPADVRVPDVVPTEDPRKGASRPRAWVRRTGEARLERWRERRRAETAEAGELFDPYERPPWHVALWGVGDGAGRIATERFRALRDLHPEVEALHHRRVPGPRGATIDHVLVGPAGVVVASSSRWEGFVEVVGDRLLVDGKNRTRAIDGVVGRVTAVRANLAAAGFAGVPVRGVLHCVVTEDVLLNGALELREVALLDALGTMGRAVDRPVLSYEGVRAIVVALERRLPPA</sequence>
<feature type="transmembrane region" description="Helical" evidence="1">
    <location>
        <begin position="16"/>
        <end position="37"/>
    </location>
</feature>
<evidence type="ECO:0000313" key="2">
    <source>
        <dbReference type="EMBL" id="CAB4894126.1"/>
    </source>
</evidence>
<keyword evidence="1" id="KW-0472">Membrane</keyword>
<dbReference type="EMBL" id="CAFBMK010000006">
    <property type="protein sequence ID" value="CAB4894126.1"/>
    <property type="molecule type" value="Genomic_DNA"/>
</dbReference>
<name>A0A6J7FF89_9ZZZZ</name>
<dbReference type="AlphaFoldDB" id="A0A6J7FF89"/>
<organism evidence="2">
    <name type="scientific">freshwater metagenome</name>
    <dbReference type="NCBI Taxonomy" id="449393"/>
    <lineage>
        <taxon>unclassified sequences</taxon>
        <taxon>metagenomes</taxon>
        <taxon>ecological metagenomes</taxon>
    </lineage>
</organism>
<protein>
    <submittedName>
        <fullName evidence="2">Unannotated protein</fullName>
    </submittedName>
</protein>
<proteinExistence type="predicted"/>
<reference evidence="2" key="1">
    <citation type="submission" date="2020-05" db="EMBL/GenBank/DDBJ databases">
        <authorList>
            <person name="Chiriac C."/>
            <person name="Salcher M."/>
            <person name="Ghai R."/>
            <person name="Kavagutti S V."/>
        </authorList>
    </citation>
    <scope>NUCLEOTIDE SEQUENCE</scope>
</reference>
<feature type="transmembrane region" description="Helical" evidence="1">
    <location>
        <begin position="196"/>
        <end position="219"/>
    </location>
</feature>
<accession>A0A6J7FF89</accession>
<keyword evidence="1" id="KW-1133">Transmembrane helix</keyword>
<evidence type="ECO:0000256" key="1">
    <source>
        <dbReference type="SAM" id="Phobius"/>
    </source>
</evidence>
<keyword evidence="1" id="KW-0812">Transmembrane</keyword>
<gene>
    <name evidence="2" type="ORF">UFOPK3564_00193</name>
</gene>